<dbReference type="InterPro" id="IPR001087">
    <property type="entry name" value="GDSL"/>
</dbReference>
<dbReference type="Gene3D" id="2.60.40.150">
    <property type="entry name" value="C2 domain"/>
    <property type="match status" value="1"/>
</dbReference>
<gene>
    <name evidence="7" type="ORF">F3Y22_tig00111022pilonHSYRG00482</name>
</gene>
<feature type="region of interest" description="Disordered" evidence="5">
    <location>
        <begin position="242"/>
        <end position="262"/>
    </location>
</feature>
<keyword evidence="4" id="KW-0443">Lipid metabolism</keyword>
<dbReference type="SMART" id="SM00239">
    <property type="entry name" value="C2"/>
    <property type="match status" value="1"/>
</dbReference>
<comment type="similarity">
    <text evidence="1">Belongs to the 'GDSL' lipolytic enzyme family.</text>
</comment>
<accession>A0A6A2Z854</accession>
<dbReference type="GO" id="GO:0006952">
    <property type="term" value="P:defense response"/>
    <property type="evidence" value="ECO:0007669"/>
    <property type="project" value="InterPro"/>
</dbReference>
<dbReference type="Proteomes" id="UP000436088">
    <property type="component" value="Unassembled WGS sequence"/>
</dbReference>
<name>A0A6A2Z854_HIBSY</name>
<dbReference type="AlphaFoldDB" id="A0A6A2Z854"/>
<keyword evidence="3" id="KW-0442">Lipid degradation</keyword>
<dbReference type="InterPro" id="IPR035892">
    <property type="entry name" value="C2_domain_sf"/>
</dbReference>
<dbReference type="InterPro" id="IPR036514">
    <property type="entry name" value="SGNH_hydro_sf"/>
</dbReference>
<dbReference type="Gene3D" id="3.40.50.1110">
    <property type="entry name" value="SGNH hydrolase"/>
    <property type="match status" value="1"/>
</dbReference>
<feature type="compositionally biased region" description="Basic residues" evidence="5">
    <location>
        <begin position="288"/>
        <end position="299"/>
    </location>
</feature>
<dbReference type="Pfam" id="PF00168">
    <property type="entry name" value="C2"/>
    <property type="match status" value="1"/>
</dbReference>
<dbReference type="SUPFAM" id="SSF49562">
    <property type="entry name" value="C2 domain (Calcium/lipid-binding domain, CaLB)"/>
    <property type="match status" value="1"/>
</dbReference>
<protein>
    <submittedName>
        <fullName evidence="7">GDSL esterase/lipase</fullName>
    </submittedName>
</protein>
<feature type="region of interest" description="Disordered" evidence="5">
    <location>
        <begin position="274"/>
        <end position="299"/>
    </location>
</feature>
<keyword evidence="2" id="KW-0378">Hydrolase</keyword>
<dbReference type="PANTHER" id="PTHR45648:SF167">
    <property type="entry name" value="GDSL ESTERASE_LIPASE LTL1"/>
    <property type="match status" value="1"/>
</dbReference>
<dbReference type="GO" id="GO:0016788">
    <property type="term" value="F:hydrolase activity, acting on ester bonds"/>
    <property type="evidence" value="ECO:0007669"/>
    <property type="project" value="InterPro"/>
</dbReference>
<dbReference type="InterPro" id="IPR000008">
    <property type="entry name" value="C2_dom"/>
</dbReference>
<dbReference type="GO" id="GO:0016042">
    <property type="term" value="P:lipid catabolic process"/>
    <property type="evidence" value="ECO:0007669"/>
    <property type="project" value="UniProtKB-KW"/>
</dbReference>
<dbReference type="Pfam" id="PF00657">
    <property type="entry name" value="Lipase_GDSL"/>
    <property type="match status" value="1"/>
</dbReference>
<evidence type="ECO:0000256" key="3">
    <source>
        <dbReference type="ARBA" id="ARBA00022963"/>
    </source>
</evidence>
<evidence type="ECO:0000256" key="5">
    <source>
        <dbReference type="SAM" id="MobiDB-lite"/>
    </source>
</evidence>
<dbReference type="PANTHER" id="PTHR45648">
    <property type="entry name" value="GDSL LIPASE/ACYLHYDROLASE FAMILY PROTEIN (AFU_ORTHOLOGUE AFUA_4G14700)"/>
    <property type="match status" value="1"/>
</dbReference>
<dbReference type="InterPro" id="IPR051058">
    <property type="entry name" value="GDSL_Est/Lipase"/>
</dbReference>
<dbReference type="CDD" id="cd01837">
    <property type="entry name" value="SGNH_plant_lipase_like"/>
    <property type="match status" value="1"/>
</dbReference>
<evidence type="ECO:0000256" key="1">
    <source>
        <dbReference type="ARBA" id="ARBA00008668"/>
    </source>
</evidence>
<feature type="domain" description="C2" evidence="6">
    <location>
        <begin position="1"/>
        <end position="111"/>
    </location>
</feature>
<evidence type="ECO:0000256" key="2">
    <source>
        <dbReference type="ARBA" id="ARBA00022801"/>
    </source>
</evidence>
<organism evidence="7 8">
    <name type="scientific">Hibiscus syriacus</name>
    <name type="common">Rose of Sharon</name>
    <dbReference type="NCBI Taxonomy" id="106335"/>
    <lineage>
        <taxon>Eukaryota</taxon>
        <taxon>Viridiplantae</taxon>
        <taxon>Streptophyta</taxon>
        <taxon>Embryophyta</taxon>
        <taxon>Tracheophyta</taxon>
        <taxon>Spermatophyta</taxon>
        <taxon>Magnoliopsida</taxon>
        <taxon>eudicotyledons</taxon>
        <taxon>Gunneridae</taxon>
        <taxon>Pentapetalae</taxon>
        <taxon>rosids</taxon>
        <taxon>malvids</taxon>
        <taxon>Malvales</taxon>
        <taxon>Malvaceae</taxon>
        <taxon>Malvoideae</taxon>
        <taxon>Hibiscus</taxon>
    </lineage>
</organism>
<keyword evidence="8" id="KW-1185">Reference proteome</keyword>
<evidence type="ECO:0000313" key="8">
    <source>
        <dbReference type="Proteomes" id="UP000436088"/>
    </source>
</evidence>
<dbReference type="EMBL" id="VEPZ02001205">
    <property type="protein sequence ID" value="KAE8687312.1"/>
    <property type="molecule type" value="Genomic_DNA"/>
</dbReference>
<dbReference type="InterPro" id="IPR044750">
    <property type="entry name" value="C2_SRC2/BAP"/>
</dbReference>
<evidence type="ECO:0000259" key="6">
    <source>
        <dbReference type="PROSITE" id="PS50004"/>
    </source>
</evidence>
<sequence length="618" mass="68656">MAPPPTHSRILEMNLVSAEDLAPVSKNMKTYAVVWIKPDEKLATGVDQNGGTDPTWKDRFTFKVDDKFLNSEDAKIVVEIYAAAWVKDALVGSVKVLFNDIFHLRSVADAETNNSARRTVTLQIRRPSGRPQGILKMEVALVDSTMRSMPQLQYLTPETTNEDGDDGHRNHETNAYAKISRSQSDRFTQLTSDEYDGHRYYGSRSSCSAFKGGSMVNGESLCNSDVGPSASIVAAAIAKGLYQPPGNDRPHTNETSKISEWTKKEREEELSLKLERWRTEIPPPASGKRSRKGRRSRNKKSGGFKLFSCFGNAFQFEISITCGKAARAFFVFGDSLVDNVNNNYLATTARADAYPYGIDYPTHRASGRFSNGLNIPDLISEHIGSEPTLPYLIPELTGQRLLIGANFASAGIGILNDTGVRFVNIIRIQQQLEYFRQYQERVSALIGPQQAQRLVNQALVLMTLGGNDFVNNYYLVPFSARSRQFALPDYVVYIISEYRKILMRLHELGARRVLVTGTGPLGCVPAELAQHSRAGECAVELQQAEALFNPQLVAMLNGVNNELGSNVFIAVNANEMHMDWIGNPPAFGCGVWFAGMFMRKLESVNELESVKELKSVRN</sequence>
<reference evidence="7" key="1">
    <citation type="submission" date="2019-09" db="EMBL/GenBank/DDBJ databases">
        <title>Draft genome information of white flower Hibiscus syriacus.</title>
        <authorList>
            <person name="Kim Y.-M."/>
        </authorList>
    </citation>
    <scope>NUCLEOTIDE SEQUENCE [LARGE SCALE GENOMIC DNA]</scope>
    <source>
        <strain evidence="7">YM2019G1</strain>
    </source>
</reference>
<dbReference type="CDD" id="cd04051">
    <property type="entry name" value="C2_SRC2_like"/>
    <property type="match status" value="1"/>
</dbReference>
<dbReference type="InterPro" id="IPR035669">
    <property type="entry name" value="SGNH_plant_lipase-like"/>
</dbReference>
<proteinExistence type="inferred from homology"/>
<evidence type="ECO:0000256" key="4">
    <source>
        <dbReference type="ARBA" id="ARBA00023098"/>
    </source>
</evidence>
<comment type="caution">
    <text evidence="7">The sequence shown here is derived from an EMBL/GenBank/DDBJ whole genome shotgun (WGS) entry which is preliminary data.</text>
</comment>
<dbReference type="PROSITE" id="PS50004">
    <property type="entry name" value="C2"/>
    <property type="match status" value="1"/>
</dbReference>
<evidence type="ECO:0000313" key="7">
    <source>
        <dbReference type="EMBL" id="KAE8687312.1"/>
    </source>
</evidence>